<dbReference type="GO" id="GO:0009279">
    <property type="term" value="C:cell outer membrane"/>
    <property type="evidence" value="ECO:0007669"/>
    <property type="project" value="UniProtKB-SubCell"/>
</dbReference>
<dbReference type="Pfam" id="PF13715">
    <property type="entry name" value="CarbopepD_reg_2"/>
    <property type="match status" value="1"/>
</dbReference>
<dbReference type="InterPro" id="IPR023996">
    <property type="entry name" value="TonB-dep_OMP_SusC/RagA"/>
</dbReference>
<evidence type="ECO:0000256" key="1">
    <source>
        <dbReference type="ARBA" id="ARBA00004571"/>
    </source>
</evidence>
<keyword evidence="3 8" id="KW-1134">Transmembrane beta strand</keyword>
<evidence type="ECO:0000313" key="14">
    <source>
        <dbReference type="Proteomes" id="UP000576209"/>
    </source>
</evidence>
<keyword evidence="5 9" id="KW-0798">TonB box</keyword>
<gene>
    <name evidence="13" type="ORF">GGR28_002425</name>
</gene>
<dbReference type="RefSeq" id="WP_183496043.1">
    <property type="nucleotide sequence ID" value="NZ_JACIFF010000006.1"/>
</dbReference>
<reference evidence="13 14" key="1">
    <citation type="submission" date="2020-08" db="EMBL/GenBank/DDBJ databases">
        <title>Genomic Encyclopedia of Type Strains, Phase IV (KMG-IV): sequencing the most valuable type-strain genomes for metagenomic binning, comparative biology and taxonomic classification.</title>
        <authorList>
            <person name="Goeker M."/>
        </authorList>
    </citation>
    <scope>NUCLEOTIDE SEQUENCE [LARGE SCALE GENOMIC DNA]</scope>
    <source>
        <strain evidence="13 14">DSM 105137</strain>
    </source>
</reference>
<evidence type="ECO:0000259" key="12">
    <source>
        <dbReference type="Pfam" id="PF07715"/>
    </source>
</evidence>
<evidence type="ECO:0000256" key="7">
    <source>
        <dbReference type="ARBA" id="ARBA00023237"/>
    </source>
</evidence>
<dbReference type="PROSITE" id="PS52016">
    <property type="entry name" value="TONB_DEPENDENT_REC_3"/>
    <property type="match status" value="1"/>
</dbReference>
<evidence type="ECO:0000259" key="11">
    <source>
        <dbReference type="Pfam" id="PF00593"/>
    </source>
</evidence>
<evidence type="ECO:0000256" key="8">
    <source>
        <dbReference type="PROSITE-ProRule" id="PRU01360"/>
    </source>
</evidence>
<name>A0A840ECU4_9BACT</name>
<dbReference type="InterPro" id="IPR037066">
    <property type="entry name" value="Plug_dom_sf"/>
</dbReference>
<feature type="signal peptide" evidence="10">
    <location>
        <begin position="1"/>
        <end position="24"/>
    </location>
</feature>
<dbReference type="SUPFAM" id="SSF56935">
    <property type="entry name" value="Porins"/>
    <property type="match status" value="1"/>
</dbReference>
<dbReference type="EMBL" id="JACIFF010000006">
    <property type="protein sequence ID" value="MBB4079798.1"/>
    <property type="molecule type" value="Genomic_DNA"/>
</dbReference>
<keyword evidence="7 8" id="KW-0998">Cell outer membrane</keyword>
<keyword evidence="2 8" id="KW-0813">Transport</keyword>
<dbReference type="Proteomes" id="UP000576209">
    <property type="component" value="Unassembled WGS sequence"/>
</dbReference>
<keyword evidence="14" id="KW-1185">Reference proteome</keyword>
<proteinExistence type="inferred from homology"/>
<dbReference type="Gene3D" id="2.170.130.10">
    <property type="entry name" value="TonB-dependent receptor, plug domain"/>
    <property type="match status" value="1"/>
</dbReference>
<dbReference type="Pfam" id="PF00593">
    <property type="entry name" value="TonB_dep_Rec_b-barrel"/>
    <property type="match status" value="1"/>
</dbReference>
<evidence type="ECO:0000256" key="6">
    <source>
        <dbReference type="ARBA" id="ARBA00023136"/>
    </source>
</evidence>
<dbReference type="GO" id="GO:0015344">
    <property type="term" value="F:siderophore uptake transmembrane transporter activity"/>
    <property type="evidence" value="ECO:0007669"/>
    <property type="project" value="TreeGrafter"/>
</dbReference>
<dbReference type="NCBIfam" id="TIGR04057">
    <property type="entry name" value="SusC_RagA_signa"/>
    <property type="match status" value="1"/>
</dbReference>
<feature type="domain" description="TonB-dependent receptor plug" evidence="12">
    <location>
        <begin position="120"/>
        <end position="240"/>
    </location>
</feature>
<dbReference type="InterPro" id="IPR008969">
    <property type="entry name" value="CarboxyPept-like_regulatory"/>
</dbReference>
<feature type="chain" id="PRO_5032595546" evidence="10">
    <location>
        <begin position="25"/>
        <end position="1046"/>
    </location>
</feature>
<dbReference type="PANTHER" id="PTHR30069">
    <property type="entry name" value="TONB-DEPENDENT OUTER MEMBRANE RECEPTOR"/>
    <property type="match status" value="1"/>
</dbReference>
<evidence type="ECO:0000256" key="4">
    <source>
        <dbReference type="ARBA" id="ARBA00022692"/>
    </source>
</evidence>
<dbReference type="PANTHER" id="PTHR30069:SF50">
    <property type="entry name" value="TONB-DEPENDENT RECEPTOR HI_1217-RELATED"/>
    <property type="match status" value="1"/>
</dbReference>
<keyword evidence="4 8" id="KW-0812">Transmembrane</keyword>
<evidence type="ECO:0000256" key="10">
    <source>
        <dbReference type="SAM" id="SignalP"/>
    </source>
</evidence>
<feature type="domain" description="TonB-dependent receptor-like beta-barrel" evidence="11">
    <location>
        <begin position="404"/>
        <end position="871"/>
    </location>
</feature>
<dbReference type="InterPro" id="IPR039426">
    <property type="entry name" value="TonB-dep_rcpt-like"/>
</dbReference>
<dbReference type="InterPro" id="IPR036942">
    <property type="entry name" value="Beta-barrel_TonB_sf"/>
</dbReference>
<keyword evidence="6 8" id="KW-0472">Membrane</keyword>
<comment type="subcellular location">
    <subcellularLocation>
        <location evidence="1 8">Cell outer membrane</location>
        <topology evidence="1 8">Multi-pass membrane protein</topology>
    </subcellularLocation>
</comment>
<evidence type="ECO:0000256" key="3">
    <source>
        <dbReference type="ARBA" id="ARBA00022452"/>
    </source>
</evidence>
<dbReference type="Gene3D" id="2.40.170.20">
    <property type="entry name" value="TonB-dependent receptor, beta-barrel domain"/>
    <property type="match status" value="1"/>
</dbReference>
<dbReference type="Pfam" id="PF07715">
    <property type="entry name" value="Plug"/>
    <property type="match status" value="1"/>
</dbReference>
<dbReference type="NCBIfam" id="TIGR04056">
    <property type="entry name" value="OMP_RagA_SusC"/>
    <property type="match status" value="1"/>
</dbReference>
<comment type="similarity">
    <text evidence="8 9">Belongs to the TonB-dependent receptor family.</text>
</comment>
<comment type="caution">
    <text evidence="13">The sequence shown here is derived from an EMBL/GenBank/DDBJ whole genome shotgun (WGS) entry which is preliminary data.</text>
</comment>
<protein>
    <submittedName>
        <fullName evidence="13">TonB-linked SusC/RagA family outer membrane protein</fullName>
    </submittedName>
</protein>
<accession>A0A840ECU4</accession>
<sequence length="1046" mass="113932">MKLFIRSGLMSLLTLLFLSTNSYGQTTVSGTVTGDQGEALIGVSILIQGTGSGTVTDAEGEYTITAQESDVLVFSYTGYGTVTRTVGTNSVIDVELQAGAQLDEVVVTALGISRERKALGYAVEELNSEEIVQSRQNNLVNALQGQVAGVQVSSAGGGPGQASRIIIRGINSLDPDANNEPLFVIDGIPVSNETLTVGGGGSRNVSNRIADINPQDIETMTVLKGGPATALYGLRAANGAIIITTKSGKSGRVSVDVTSTYGTEEVNKFPETQKTYTQGFAGNYDPNSFWPSWGPSVEEARAFAAENGLPRPNDLFNNFENAYTQGDQWRNTVSVSGGNEKATFRTSLSRLTHDGVLPFSTYDNTSFRINANYQASEKFSFGGGVNYIRSGGNRVNADRFNERLVYWAPQADVNNYIREDGSMIGYRNDGTVGNNPVYGEATNKFIDDVDRYIGNLTFSYSPLPQLRINYTLGLDQYSDFRNNYGQGSVYAGAPNFEDNLSNGNGFVVETSIRRRDVTSNINAIYTSDLTPDLNLRFLGGFDAFDSSYDGVTTIGNDLDIYNLFSLNNAADIRTSAALVNRRLLGLYGELSLAYQNAVYLSVTGRNDWSSTLPQANRSFFYPSVSLGVLLGEVLELPELISFAKLRASYAGIGKDTDPYRTNIVYRNATGFPINNVTGWTRDDQQGAPDLKPERTNTLEFGADLRFLNNRLGIDFTYYNAKSIDQIIPVPVSNATGFSTFVLNAGSMRNSGVELALRGTPISTADLTWNVNLNYTSNKNEVLTIFEGVEDILIGSSFGYAGSSASIRLIRGEPYGNIYGRSYARYDPSGDNEDNLFIDYSQPLLIGDDGFPVIETEQKILGNTQPKWFGALTNNINYKGIGVSFQFDTRQGVQKYNQQGNFFAAFGTAPYTLNRNETIVFEGVTADGSPNTKPVWLGQGEGPDGENYGAGYYRNRYRGSTENFVEDADWFRLRNVSLSYQLPAALLETVFIRTAGITLTGNNLWLETPYSGFDPEGNRGNGNGDDGFGGFTYPSVRSIFVTLNLGF</sequence>
<evidence type="ECO:0000313" key="13">
    <source>
        <dbReference type="EMBL" id="MBB4079798.1"/>
    </source>
</evidence>
<evidence type="ECO:0000256" key="2">
    <source>
        <dbReference type="ARBA" id="ARBA00022448"/>
    </source>
</evidence>
<evidence type="ECO:0000256" key="9">
    <source>
        <dbReference type="RuleBase" id="RU003357"/>
    </source>
</evidence>
<dbReference type="SUPFAM" id="SSF49464">
    <property type="entry name" value="Carboxypeptidase regulatory domain-like"/>
    <property type="match status" value="1"/>
</dbReference>
<dbReference type="GO" id="GO:0044718">
    <property type="term" value="P:siderophore transmembrane transport"/>
    <property type="evidence" value="ECO:0007669"/>
    <property type="project" value="TreeGrafter"/>
</dbReference>
<keyword evidence="10" id="KW-0732">Signal</keyword>
<dbReference type="InterPro" id="IPR023997">
    <property type="entry name" value="TonB-dep_OMP_SusC/RagA_CS"/>
</dbReference>
<dbReference type="Gene3D" id="2.60.40.1120">
    <property type="entry name" value="Carboxypeptidase-like, regulatory domain"/>
    <property type="match status" value="1"/>
</dbReference>
<dbReference type="InterPro" id="IPR000531">
    <property type="entry name" value="Beta-barrel_TonB"/>
</dbReference>
<dbReference type="AlphaFoldDB" id="A0A840ECU4"/>
<evidence type="ECO:0000256" key="5">
    <source>
        <dbReference type="ARBA" id="ARBA00023077"/>
    </source>
</evidence>
<dbReference type="InterPro" id="IPR012910">
    <property type="entry name" value="Plug_dom"/>
</dbReference>
<organism evidence="13 14">
    <name type="scientific">Neolewinella aquimaris</name>
    <dbReference type="NCBI Taxonomy" id="1835722"/>
    <lineage>
        <taxon>Bacteria</taxon>
        <taxon>Pseudomonadati</taxon>
        <taxon>Bacteroidota</taxon>
        <taxon>Saprospiria</taxon>
        <taxon>Saprospirales</taxon>
        <taxon>Lewinellaceae</taxon>
        <taxon>Neolewinella</taxon>
    </lineage>
</organism>